<gene>
    <name evidence="2" type="ORF">GWK08_08025</name>
</gene>
<name>A0A6P0UJ29_9FLAO</name>
<feature type="domain" description="SMEK" evidence="1">
    <location>
        <begin position="9"/>
        <end position="150"/>
    </location>
</feature>
<sequence length="458" mass="54036">MNKKRIIDRIIELYTHFRVEVETYNKANLFDINIYSETVLIPLLNAIYGLNLKDANFEEKNFSAVDLIDKENRVAIQVTSTASGEKIKHTLKTYLKDRRYEDFDNVLIYILTAKQKKYSDKTFKNIIDGKFEFESSKNIIDSSDVINEIKSWISIPRAIDFKDLLEEQFSSDAQEGRKYYLENKDTLDSQIIYPNILKIILPKNIYVGKLNINREEIVKRSWETDFKLKFTASLRKIIKSHMHYLGIEPSVDWHEFENNLITFKNLNDVSEPLSKLVELGSVEVFTVKEFFDSGENYKTAFARLVNLSFTELLKLKNIAWLPKDKIYRFSSSVTRKITWKNKKTATRTVVKELWNKEKNRILAFQHQAFALNVFYIDGTWFLSVKPTYSITYDGKRTHGKAGKFIDSQKRLDKNQTVYNHFKFITYCLRNKIKEDEKDYPYINVDKAIKLNLTFKKNF</sequence>
<reference evidence="2 3" key="1">
    <citation type="submission" date="2020-01" db="EMBL/GenBank/DDBJ databases">
        <title>Leptobacterium flavescens.</title>
        <authorList>
            <person name="Wang G."/>
        </authorList>
    </citation>
    <scope>NUCLEOTIDE SEQUENCE [LARGE SCALE GENOMIC DNA]</scope>
    <source>
        <strain evidence="2 3">KCTC 22160</strain>
    </source>
</reference>
<proteinExistence type="predicted"/>
<evidence type="ECO:0000313" key="2">
    <source>
        <dbReference type="EMBL" id="NER13381.1"/>
    </source>
</evidence>
<keyword evidence="3" id="KW-1185">Reference proteome</keyword>
<accession>A0A6P0UJ29</accession>
<dbReference type="EMBL" id="JAABOO010000002">
    <property type="protein sequence ID" value="NER13381.1"/>
    <property type="molecule type" value="Genomic_DNA"/>
</dbReference>
<dbReference type="Pfam" id="PF21941">
    <property type="entry name" value="SMEK_N"/>
    <property type="match status" value="1"/>
</dbReference>
<comment type="caution">
    <text evidence="2">The sequence shown here is derived from an EMBL/GenBank/DDBJ whole genome shotgun (WGS) entry which is preliminary data.</text>
</comment>
<dbReference type="AlphaFoldDB" id="A0A6P0UJ29"/>
<dbReference type="RefSeq" id="WP_163606422.1">
    <property type="nucleotide sequence ID" value="NZ_JAABOO010000002.1"/>
</dbReference>
<dbReference type="InterPro" id="IPR047740">
    <property type="entry name" value="SMEK_dom"/>
</dbReference>
<evidence type="ECO:0000313" key="3">
    <source>
        <dbReference type="Proteomes" id="UP000468581"/>
    </source>
</evidence>
<evidence type="ECO:0000259" key="1">
    <source>
        <dbReference type="Pfam" id="PF21941"/>
    </source>
</evidence>
<dbReference type="Proteomes" id="UP000468581">
    <property type="component" value="Unassembled WGS sequence"/>
</dbReference>
<dbReference type="NCBIfam" id="NF033859">
    <property type="entry name" value="SMEK_N"/>
    <property type="match status" value="1"/>
</dbReference>
<organism evidence="2 3">
    <name type="scientific">Leptobacterium flavescens</name>
    <dbReference type="NCBI Taxonomy" id="472055"/>
    <lineage>
        <taxon>Bacteria</taxon>
        <taxon>Pseudomonadati</taxon>
        <taxon>Bacteroidota</taxon>
        <taxon>Flavobacteriia</taxon>
        <taxon>Flavobacteriales</taxon>
        <taxon>Flavobacteriaceae</taxon>
        <taxon>Leptobacterium</taxon>
    </lineage>
</organism>
<protein>
    <submittedName>
        <fullName evidence="2">SMEK domain-containing protein</fullName>
    </submittedName>
</protein>